<organism evidence="10 11">
    <name type="scientific">Leifsonia virtsii</name>
    <dbReference type="NCBI Taxonomy" id="3035915"/>
    <lineage>
        <taxon>Bacteria</taxon>
        <taxon>Bacillati</taxon>
        <taxon>Actinomycetota</taxon>
        <taxon>Actinomycetes</taxon>
        <taxon>Micrococcales</taxon>
        <taxon>Microbacteriaceae</taxon>
        <taxon>Leifsonia</taxon>
    </lineage>
</organism>
<evidence type="ECO:0000256" key="8">
    <source>
        <dbReference type="SAM" id="Phobius"/>
    </source>
</evidence>
<keyword evidence="11" id="KW-1185">Reference proteome</keyword>
<keyword evidence="6 8" id="KW-0472">Membrane</keyword>
<evidence type="ECO:0000256" key="7">
    <source>
        <dbReference type="ARBA" id="ARBA00023235"/>
    </source>
</evidence>
<evidence type="ECO:0000313" key="11">
    <source>
        <dbReference type="Proteomes" id="UP001174210"/>
    </source>
</evidence>
<evidence type="ECO:0000259" key="9">
    <source>
        <dbReference type="Pfam" id="PF18916"/>
    </source>
</evidence>
<evidence type="ECO:0000256" key="6">
    <source>
        <dbReference type="ARBA" id="ARBA00023136"/>
    </source>
</evidence>
<feature type="transmembrane region" description="Helical" evidence="8">
    <location>
        <begin position="38"/>
        <end position="63"/>
    </location>
</feature>
<evidence type="ECO:0000256" key="2">
    <source>
        <dbReference type="ARBA" id="ARBA00004829"/>
    </source>
</evidence>
<comment type="pathway">
    <text evidence="2">Carotenoid biosynthesis.</text>
</comment>
<evidence type="ECO:0000313" key="10">
    <source>
        <dbReference type="EMBL" id="MDN4595793.1"/>
    </source>
</evidence>
<dbReference type="NCBIfam" id="TIGR03462">
    <property type="entry name" value="CarR_dom_SF"/>
    <property type="match status" value="1"/>
</dbReference>
<feature type="domain" description="Lycopene cyclase" evidence="9">
    <location>
        <begin position="10"/>
        <end position="95"/>
    </location>
</feature>
<comment type="caution">
    <text evidence="10">The sequence shown here is derived from an EMBL/GenBank/DDBJ whole genome shotgun (WGS) entry which is preliminary data.</text>
</comment>
<keyword evidence="7" id="KW-0413">Isomerase</keyword>
<sequence length="108" mass="11711">MTYALLSLVFLLLAAAVLGVALALAPDRRALVRRWWRPVLLAAVVVFVLTAVFDNAMIAVGLMTYSAAHTSGATLGLVPIEDFSYPLAALLLLPALWLLTRRRPGERP</sequence>
<evidence type="ECO:0000256" key="3">
    <source>
        <dbReference type="ARBA" id="ARBA00022692"/>
    </source>
</evidence>
<keyword evidence="3 8" id="KW-0812">Transmembrane</keyword>
<reference evidence="10" key="1">
    <citation type="submission" date="2023-03" db="EMBL/GenBank/DDBJ databases">
        <title>MT1 and MT2 Draft Genomes of Novel Species.</title>
        <authorList>
            <person name="Venkateswaran K."/>
        </authorList>
    </citation>
    <scope>NUCLEOTIDE SEQUENCE</scope>
    <source>
        <strain evidence="10">F6_8S_P_1A</strain>
    </source>
</reference>
<comment type="subcellular location">
    <subcellularLocation>
        <location evidence="1">Membrane</location>
        <topology evidence="1">Multi-pass membrane protein</topology>
    </subcellularLocation>
</comment>
<feature type="transmembrane region" description="Helical" evidence="8">
    <location>
        <begin position="6"/>
        <end position="26"/>
    </location>
</feature>
<protein>
    <submittedName>
        <fullName evidence="10">Lycopene cyclase domain-containing protein</fullName>
    </submittedName>
</protein>
<evidence type="ECO:0000256" key="5">
    <source>
        <dbReference type="ARBA" id="ARBA00022989"/>
    </source>
</evidence>
<evidence type="ECO:0000256" key="1">
    <source>
        <dbReference type="ARBA" id="ARBA00004141"/>
    </source>
</evidence>
<dbReference type="Proteomes" id="UP001174210">
    <property type="component" value="Unassembled WGS sequence"/>
</dbReference>
<keyword evidence="5 8" id="KW-1133">Transmembrane helix</keyword>
<name>A0ABT8ISN2_9MICO</name>
<gene>
    <name evidence="10" type="ORF">P5G59_01435</name>
</gene>
<dbReference type="RefSeq" id="WP_301215282.1">
    <property type="nucleotide sequence ID" value="NZ_JAROCB010000001.1"/>
</dbReference>
<feature type="transmembrane region" description="Helical" evidence="8">
    <location>
        <begin position="83"/>
        <end position="100"/>
    </location>
</feature>
<keyword evidence="4" id="KW-0125">Carotenoid biosynthesis</keyword>
<dbReference type="Pfam" id="PF18916">
    <property type="entry name" value="Lycopene_cyc"/>
    <property type="match status" value="1"/>
</dbReference>
<proteinExistence type="predicted"/>
<accession>A0ABT8ISN2</accession>
<dbReference type="EMBL" id="JAROCB010000001">
    <property type="protein sequence ID" value="MDN4595793.1"/>
    <property type="molecule type" value="Genomic_DNA"/>
</dbReference>
<evidence type="ECO:0000256" key="4">
    <source>
        <dbReference type="ARBA" id="ARBA00022746"/>
    </source>
</evidence>
<dbReference type="InterPro" id="IPR017825">
    <property type="entry name" value="Lycopene_cyclase_dom"/>
</dbReference>